<evidence type="ECO:0000313" key="2">
    <source>
        <dbReference type="EMBL" id="CAH2229374.1"/>
    </source>
</evidence>
<proteinExistence type="predicted"/>
<comment type="caution">
    <text evidence="2">The sequence shown here is derived from an EMBL/GenBank/DDBJ whole genome shotgun (WGS) entry which is preliminary data.</text>
</comment>
<sequence length="469" mass="54958">MTERSLQVLIFITIFYINTIKSDDTINALKKILNELNAPTADRHWGKYPKQLYHPHNYKHGKSKHISDSPNLMNIQTMNLFLKPNKRQREESQVNRMLRTDADTCDATGRCGCTGPRCGNSREDDLADEVDRVVNEISKQLTRDENIKDNTDGEQRERDRAEGDGRNSDRDEYHQQRNKDGADIDLVKQKNRYNDGGEAGYYEINNDRNYDDDDLEKDLGEKKTSYYNDDLLKNKRIKVNDNLDVVILDKSDLEILLRNQDFVDLTRNDHKDDEDRVLADYNKFTGYERKSVEPHRSTDDIKPEDFFGLYEPIKNQVIKKVSNYVKNKNPSTSLNIKHLTPNHKKKLRNLKMKYRRGEVSKGALDDEIVKIIFNEEKVVPHDKKNQHIFVPKWIYNKALSMSSKETLNQNLRSQKRILPLTFQQKERLYNKEKGKPIQKLVWRKNSDHRAQRFGIPFDLEVHGLGQLAP</sequence>
<gene>
    <name evidence="2" type="primary">jg21781</name>
    <name evidence="2" type="ORF">PAEG_LOCUS8854</name>
</gene>
<accession>A0A8S4R6N5</accession>
<feature type="region of interest" description="Disordered" evidence="1">
    <location>
        <begin position="142"/>
        <end position="216"/>
    </location>
</feature>
<dbReference type="Proteomes" id="UP000838756">
    <property type="component" value="Unassembled WGS sequence"/>
</dbReference>
<dbReference type="EMBL" id="CAKXAJ010024714">
    <property type="protein sequence ID" value="CAH2229374.1"/>
    <property type="molecule type" value="Genomic_DNA"/>
</dbReference>
<keyword evidence="3" id="KW-1185">Reference proteome</keyword>
<dbReference type="AlphaFoldDB" id="A0A8S4R6N5"/>
<feature type="compositionally biased region" description="Basic and acidic residues" evidence="1">
    <location>
        <begin position="142"/>
        <end position="195"/>
    </location>
</feature>
<evidence type="ECO:0000256" key="1">
    <source>
        <dbReference type="SAM" id="MobiDB-lite"/>
    </source>
</evidence>
<dbReference type="OrthoDB" id="7493076at2759"/>
<reference evidence="2" key="1">
    <citation type="submission" date="2022-03" db="EMBL/GenBank/DDBJ databases">
        <authorList>
            <person name="Lindestad O."/>
        </authorList>
    </citation>
    <scope>NUCLEOTIDE SEQUENCE</scope>
</reference>
<evidence type="ECO:0000313" key="3">
    <source>
        <dbReference type="Proteomes" id="UP000838756"/>
    </source>
</evidence>
<organism evidence="2 3">
    <name type="scientific">Pararge aegeria aegeria</name>
    <dbReference type="NCBI Taxonomy" id="348720"/>
    <lineage>
        <taxon>Eukaryota</taxon>
        <taxon>Metazoa</taxon>
        <taxon>Ecdysozoa</taxon>
        <taxon>Arthropoda</taxon>
        <taxon>Hexapoda</taxon>
        <taxon>Insecta</taxon>
        <taxon>Pterygota</taxon>
        <taxon>Neoptera</taxon>
        <taxon>Endopterygota</taxon>
        <taxon>Lepidoptera</taxon>
        <taxon>Glossata</taxon>
        <taxon>Ditrysia</taxon>
        <taxon>Papilionoidea</taxon>
        <taxon>Nymphalidae</taxon>
        <taxon>Satyrinae</taxon>
        <taxon>Satyrini</taxon>
        <taxon>Parargina</taxon>
        <taxon>Pararge</taxon>
    </lineage>
</organism>
<protein>
    <submittedName>
        <fullName evidence="2">Jg21781 protein</fullName>
    </submittedName>
</protein>
<name>A0A8S4R6N5_9NEOP</name>